<dbReference type="SUPFAM" id="SSF56731">
    <property type="entry name" value="DNA primase core"/>
    <property type="match status" value="1"/>
</dbReference>
<reference evidence="2" key="1">
    <citation type="submission" date="2020-12" db="EMBL/GenBank/DDBJ databases">
        <title>Taurinivorans muris gen. nov., sp. nov., fundamental and realized metabolic niche of a ubiquitous sulfidogenic bacterium in the murine intestine.</title>
        <authorList>
            <person name="Ye H."/>
            <person name="Hanson B.T."/>
            <person name="Loy A."/>
        </authorList>
    </citation>
    <scope>NUCLEOTIDE SEQUENCE</scope>
    <source>
        <strain evidence="2">LT0009</strain>
    </source>
</reference>
<gene>
    <name evidence="2" type="ORF">JBF11_03715</name>
</gene>
<dbReference type="InterPro" id="IPR050219">
    <property type="entry name" value="DnaG_primase"/>
</dbReference>
<dbReference type="Gene3D" id="3.90.580.10">
    <property type="entry name" value="Zinc finger, CHC2-type domain"/>
    <property type="match status" value="1"/>
</dbReference>
<sequence>MNKLLELYHIRFGNAVKRQGDGYNGPCPLCGGEPGKSDRFMVWDYKKDNLSKVCTENSIWGVYNCRQCGATGDTLSYLINIDGLTFKEALAELGITPHFSKYRKTRKAPKFRDKAEYTPRERELPKETWQDFAKKLQEKAIQDIQLSKEAKKYLNARGISDEMIFEYKLGYLPGENRKQGIFRMRSSLGLEPKEKDGKTSNRIFIPRGITIPTYWENELVSLRIRRPKADILPTPNGYTPPKYMELEGSAKMPFILLPEPCDDLSCYAVVEAELDAILIHACMNKKIGVIALRSNQNKPCPVTHELIKDCPRILFAMDFEESNAGIAAMDFWEETYPQLKRWPVPEGKDPGEAFGLGIDIACWINAGLPKTFKQKQENGKSKACTSHEGIISEKQTLNKQNAEIGHLDASQTGFNSIGGEGKILLYLYKFWGIAKYKYKFDGTGFVGKNTAFCVDENKEEMQTIQTYTIERFLENNEVMAWWKKHKNIWISFENIENALKKEGLL</sequence>
<dbReference type="InterPro" id="IPR036977">
    <property type="entry name" value="DNA_primase_Znf_CHC2"/>
</dbReference>
<name>A0ABY5Y2Z1_9BACT</name>
<dbReference type="SUPFAM" id="SSF57783">
    <property type="entry name" value="Zinc beta-ribbon"/>
    <property type="match status" value="1"/>
</dbReference>
<dbReference type="SMART" id="SM00778">
    <property type="entry name" value="Prim_Zn_Ribbon"/>
    <property type="match status" value="1"/>
</dbReference>
<dbReference type="InterPro" id="IPR013237">
    <property type="entry name" value="Phage_T7_Gp4_N"/>
</dbReference>
<feature type="domain" description="DNA primase/helicase Gp4 N-terminal Bacteriophage T7-like" evidence="1">
    <location>
        <begin position="22"/>
        <end position="75"/>
    </location>
</feature>
<protein>
    <recommendedName>
        <fullName evidence="1">DNA primase/helicase Gp4 N-terminal Bacteriophage T7-like domain-containing protein</fullName>
    </recommendedName>
</protein>
<evidence type="ECO:0000313" key="3">
    <source>
        <dbReference type="Proteomes" id="UP001058120"/>
    </source>
</evidence>
<organism evidence="2 3">
    <name type="scientific">Taurinivorans muris</name>
    <dbReference type="NCBI Taxonomy" id="2787751"/>
    <lineage>
        <taxon>Bacteria</taxon>
        <taxon>Pseudomonadati</taxon>
        <taxon>Thermodesulfobacteriota</taxon>
        <taxon>Desulfovibrionia</taxon>
        <taxon>Desulfovibrionales</taxon>
        <taxon>Desulfovibrionaceae</taxon>
        <taxon>Taurinivorans</taxon>
    </lineage>
</organism>
<evidence type="ECO:0000313" key="2">
    <source>
        <dbReference type="EMBL" id="UWX06431.1"/>
    </source>
</evidence>
<accession>A0ABY5Y2Z1</accession>
<keyword evidence="3" id="KW-1185">Reference proteome</keyword>
<dbReference type="EMBL" id="CP065938">
    <property type="protein sequence ID" value="UWX06431.1"/>
    <property type="molecule type" value="Genomic_DNA"/>
</dbReference>
<proteinExistence type="predicted"/>
<dbReference type="PANTHER" id="PTHR30313">
    <property type="entry name" value="DNA PRIMASE"/>
    <property type="match status" value="1"/>
</dbReference>
<dbReference type="Proteomes" id="UP001058120">
    <property type="component" value="Chromosome"/>
</dbReference>
<dbReference type="PANTHER" id="PTHR30313:SF2">
    <property type="entry name" value="DNA PRIMASE"/>
    <property type="match status" value="1"/>
</dbReference>
<dbReference type="RefSeq" id="WP_334316039.1">
    <property type="nucleotide sequence ID" value="NZ_CP065938.1"/>
</dbReference>
<evidence type="ECO:0000259" key="1">
    <source>
        <dbReference type="SMART" id="SM00778"/>
    </source>
</evidence>